<dbReference type="EMBL" id="GGEC01037011">
    <property type="protein sequence ID" value="MBX17495.1"/>
    <property type="molecule type" value="Transcribed_RNA"/>
</dbReference>
<protein>
    <submittedName>
        <fullName evidence="1">Casein kinase I isogeny 2</fullName>
    </submittedName>
</protein>
<accession>A0A2P2LHP4</accession>
<dbReference type="GO" id="GO:0016301">
    <property type="term" value="F:kinase activity"/>
    <property type="evidence" value="ECO:0007669"/>
    <property type="project" value="UniProtKB-KW"/>
</dbReference>
<dbReference type="AlphaFoldDB" id="A0A2P2LHP4"/>
<keyword evidence="1" id="KW-0418">Kinase</keyword>
<proteinExistence type="predicted"/>
<keyword evidence="1" id="KW-0808">Transferase</keyword>
<reference evidence="1" key="1">
    <citation type="submission" date="2018-02" db="EMBL/GenBank/DDBJ databases">
        <title>Rhizophora mucronata_Transcriptome.</title>
        <authorList>
            <person name="Meera S.P."/>
            <person name="Sreeshan A."/>
            <person name="Augustine A."/>
        </authorList>
    </citation>
    <scope>NUCLEOTIDE SEQUENCE</scope>
    <source>
        <tissue evidence="1">Leaf</tissue>
    </source>
</reference>
<organism evidence="1">
    <name type="scientific">Rhizophora mucronata</name>
    <name type="common">Asiatic mangrove</name>
    <dbReference type="NCBI Taxonomy" id="61149"/>
    <lineage>
        <taxon>Eukaryota</taxon>
        <taxon>Viridiplantae</taxon>
        <taxon>Streptophyta</taxon>
        <taxon>Embryophyta</taxon>
        <taxon>Tracheophyta</taxon>
        <taxon>Spermatophyta</taxon>
        <taxon>Magnoliopsida</taxon>
        <taxon>eudicotyledons</taxon>
        <taxon>Gunneridae</taxon>
        <taxon>Pentapetalae</taxon>
        <taxon>rosids</taxon>
        <taxon>fabids</taxon>
        <taxon>Malpighiales</taxon>
        <taxon>Rhizophoraceae</taxon>
        <taxon>Rhizophora</taxon>
    </lineage>
</organism>
<name>A0A2P2LHP4_RHIMU</name>
<sequence>MRSLIMQNISLFLMGLLVQILPLDQ</sequence>
<evidence type="ECO:0000313" key="1">
    <source>
        <dbReference type="EMBL" id="MBX17495.1"/>
    </source>
</evidence>